<comment type="caution">
    <text evidence="8">The sequence shown here is derived from an EMBL/GenBank/DDBJ whole genome shotgun (WGS) entry which is preliminary data.</text>
</comment>
<feature type="domain" description="Helicase ATP-binding" evidence="6">
    <location>
        <begin position="24"/>
        <end position="193"/>
    </location>
</feature>
<keyword evidence="3 8" id="KW-0347">Helicase</keyword>
<dbReference type="AlphaFoldDB" id="A0A095ZMV3"/>
<evidence type="ECO:0000256" key="5">
    <source>
        <dbReference type="ARBA" id="ARBA00038437"/>
    </source>
</evidence>
<dbReference type="Pfam" id="PF00270">
    <property type="entry name" value="DEAD"/>
    <property type="match status" value="1"/>
</dbReference>
<evidence type="ECO:0000256" key="3">
    <source>
        <dbReference type="ARBA" id="ARBA00022806"/>
    </source>
</evidence>
<dbReference type="RefSeq" id="WP_036872052.1">
    <property type="nucleotide sequence ID" value="NZ_JRNN01000033.1"/>
</dbReference>
<evidence type="ECO:0000313" key="8">
    <source>
        <dbReference type="EMBL" id="KGF36013.1"/>
    </source>
</evidence>
<keyword evidence="2" id="KW-0378">Hydrolase</keyword>
<dbReference type="Gene3D" id="3.30.70.330">
    <property type="match status" value="1"/>
</dbReference>
<dbReference type="SMART" id="SM00490">
    <property type="entry name" value="HELICc"/>
    <property type="match status" value="1"/>
</dbReference>
<organism evidence="8 9">
    <name type="scientific">Hoylesella buccalis DNF00853</name>
    <dbReference type="NCBI Taxonomy" id="1401074"/>
    <lineage>
        <taxon>Bacteria</taxon>
        <taxon>Pseudomonadati</taxon>
        <taxon>Bacteroidota</taxon>
        <taxon>Bacteroidia</taxon>
        <taxon>Bacteroidales</taxon>
        <taxon>Prevotellaceae</taxon>
        <taxon>Hoylesella</taxon>
    </lineage>
</organism>
<dbReference type="InterPro" id="IPR050079">
    <property type="entry name" value="DEAD_box_RNA_helicase"/>
</dbReference>
<dbReference type="SMART" id="SM00487">
    <property type="entry name" value="DEXDc"/>
    <property type="match status" value="1"/>
</dbReference>
<reference evidence="8 9" key="1">
    <citation type="submission" date="2014-07" db="EMBL/GenBank/DDBJ databases">
        <authorList>
            <person name="McCorrison J."/>
            <person name="Sanka R."/>
            <person name="Torralba M."/>
            <person name="Gillis M."/>
            <person name="Haft D.H."/>
            <person name="Methe B."/>
            <person name="Sutton G."/>
            <person name="Nelson K.E."/>
        </authorList>
    </citation>
    <scope>NUCLEOTIDE SEQUENCE [LARGE SCALE GENOMIC DNA]</scope>
    <source>
        <strain evidence="8 9">DNF00853</strain>
    </source>
</reference>
<evidence type="ECO:0000313" key="9">
    <source>
        <dbReference type="Proteomes" id="UP000029556"/>
    </source>
</evidence>
<keyword evidence="1" id="KW-0547">Nucleotide-binding</keyword>
<dbReference type="Gene3D" id="3.40.50.300">
    <property type="entry name" value="P-loop containing nucleotide triphosphate hydrolases"/>
    <property type="match status" value="2"/>
</dbReference>
<dbReference type="Pfam" id="PF03880">
    <property type="entry name" value="DbpA"/>
    <property type="match status" value="1"/>
</dbReference>
<dbReference type="CDD" id="cd00268">
    <property type="entry name" value="DEADc"/>
    <property type="match status" value="1"/>
</dbReference>
<name>A0A095ZMV3_9BACT</name>
<gene>
    <name evidence="8" type="ORF">HMPREF2137_03250</name>
</gene>
<dbReference type="EMBL" id="JRNN01000033">
    <property type="protein sequence ID" value="KGF36013.1"/>
    <property type="molecule type" value="Genomic_DNA"/>
</dbReference>
<dbReference type="InterPro" id="IPR001650">
    <property type="entry name" value="Helicase_C-like"/>
</dbReference>
<dbReference type="InterPro" id="IPR027417">
    <property type="entry name" value="P-loop_NTPase"/>
</dbReference>
<protein>
    <submittedName>
        <fullName evidence="8">Helicase</fullName>
    </submittedName>
</protein>
<dbReference type="GO" id="GO:0003676">
    <property type="term" value="F:nucleic acid binding"/>
    <property type="evidence" value="ECO:0007669"/>
    <property type="project" value="InterPro"/>
</dbReference>
<dbReference type="GO" id="GO:0003724">
    <property type="term" value="F:RNA helicase activity"/>
    <property type="evidence" value="ECO:0007669"/>
    <property type="project" value="TreeGrafter"/>
</dbReference>
<dbReference type="PANTHER" id="PTHR47959:SF1">
    <property type="entry name" value="ATP-DEPENDENT RNA HELICASE DBPA"/>
    <property type="match status" value="1"/>
</dbReference>
<dbReference type="GO" id="GO:0005524">
    <property type="term" value="F:ATP binding"/>
    <property type="evidence" value="ECO:0007669"/>
    <property type="project" value="UniProtKB-KW"/>
</dbReference>
<keyword evidence="4" id="KW-0067">ATP-binding</keyword>
<proteinExistence type="inferred from homology"/>
<accession>A0A095ZMV3</accession>
<dbReference type="Proteomes" id="UP000029556">
    <property type="component" value="Unassembled WGS sequence"/>
</dbReference>
<dbReference type="OrthoDB" id="9785240at2"/>
<dbReference type="GO" id="GO:0016787">
    <property type="term" value="F:hydrolase activity"/>
    <property type="evidence" value="ECO:0007669"/>
    <property type="project" value="UniProtKB-KW"/>
</dbReference>
<comment type="similarity">
    <text evidence="5">Belongs to the DEAD box helicase family.</text>
</comment>
<dbReference type="InterPro" id="IPR012677">
    <property type="entry name" value="Nucleotide-bd_a/b_plait_sf"/>
</dbReference>
<evidence type="ECO:0000256" key="1">
    <source>
        <dbReference type="ARBA" id="ARBA00022741"/>
    </source>
</evidence>
<dbReference type="CDD" id="cd18787">
    <property type="entry name" value="SF2_C_DEAD"/>
    <property type="match status" value="1"/>
</dbReference>
<dbReference type="GO" id="GO:0005829">
    <property type="term" value="C:cytosol"/>
    <property type="evidence" value="ECO:0007669"/>
    <property type="project" value="TreeGrafter"/>
</dbReference>
<evidence type="ECO:0000256" key="4">
    <source>
        <dbReference type="ARBA" id="ARBA00022840"/>
    </source>
</evidence>
<evidence type="ECO:0000256" key="2">
    <source>
        <dbReference type="ARBA" id="ARBA00022801"/>
    </source>
</evidence>
<feature type="domain" description="Helicase C-terminal" evidence="7">
    <location>
        <begin position="218"/>
        <end position="363"/>
    </location>
</feature>
<dbReference type="PANTHER" id="PTHR47959">
    <property type="entry name" value="ATP-DEPENDENT RNA HELICASE RHLE-RELATED"/>
    <property type="match status" value="1"/>
</dbReference>
<dbReference type="InterPro" id="IPR005580">
    <property type="entry name" value="DbpA/CsdA_RNA-bd_dom"/>
</dbReference>
<dbReference type="InterPro" id="IPR014001">
    <property type="entry name" value="Helicase_ATP-bd"/>
</dbReference>
<evidence type="ECO:0000259" key="6">
    <source>
        <dbReference type="PROSITE" id="PS51192"/>
    </source>
</evidence>
<dbReference type="Pfam" id="PF00271">
    <property type="entry name" value="Helicase_C"/>
    <property type="match status" value="1"/>
</dbReference>
<dbReference type="SUPFAM" id="SSF52540">
    <property type="entry name" value="P-loop containing nucleoside triphosphate hydrolases"/>
    <property type="match status" value="1"/>
</dbReference>
<dbReference type="InterPro" id="IPR044742">
    <property type="entry name" value="DEAD/DEAH_RhlB"/>
</dbReference>
<evidence type="ECO:0000259" key="7">
    <source>
        <dbReference type="PROSITE" id="PS51194"/>
    </source>
</evidence>
<dbReference type="InterPro" id="IPR011545">
    <property type="entry name" value="DEAD/DEAH_box_helicase_dom"/>
</dbReference>
<dbReference type="PROSITE" id="PS51192">
    <property type="entry name" value="HELICASE_ATP_BIND_1"/>
    <property type="match status" value="1"/>
</dbReference>
<dbReference type="PROSITE" id="PS51194">
    <property type="entry name" value="HELICASE_CTER"/>
    <property type="match status" value="1"/>
</dbReference>
<dbReference type="CDD" id="cd12252">
    <property type="entry name" value="RRM_DbpA"/>
    <property type="match status" value="1"/>
</dbReference>
<sequence length="439" mass="49310">MSVNINLNKLGIDELSPMQQEASRLILSGQTDVVILSPTGSGKTLAYLLPLIQKIEVSRDELQAVVIVPNRELALQSSSILKALSTPVRSYACYGGRPAMDEHKQLKQIQPQIIFATPGRLNDHLSKGNIVTNSTQYVVIDEFDKCLEMGFQDEMKEVLSQLPVVKQRILLSATDADSIPEFVNVNRLQRLDYLDEVNATKQIQIFAVSSSEKDKLETLSKLLLTFDNQSSIVFVNYRDSAERIHEYLQEHRFSSTVFHGGLDQKQREDSLYQFSNGSVNVLVSTDLASRGLDIPDVSNIVHYHLPEHEDGYIHRIGRTARWDKKGKSFLIIGPTESIPEFISADITNFDFPEQLPPVPMKPKMATLYIGKGKKNKISKMDVVGFLCKKCGLKSTEIGRIDVKDYYVYVAVVRNKLQQVLQLSKGEKIKGIKTLVEPVS</sequence>